<keyword evidence="1" id="KW-0812">Transmembrane</keyword>
<protein>
    <submittedName>
        <fullName evidence="2">Uncharacterized protein</fullName>
    </submittedName>
</protein>
<evidence type="ECO:0000256" key="1">
    <source>
        <dbReference type="SAM" id="Phobius"/>
    </source>
</evidence>
<evidence type="ECO:0000313" key="2">
    <source>
        <dbReference type="EnsemblMetazoa" id="GAUT051083-PA"/>
    </source>
</evidence>
<dbReference type="VEuPathDB" id="VectorBase:GAUT051083"/>
<proteinExistence type="predicted"/>
<keyword evidence="3" id="KW-1185">Reference proteome</keyword>
<dbReference type="Proteomes" id="UP000078200">
    <property type="component" value="Unassembled WGS sequence"/>
</dbReference>
<accession>A0A1A9VXT9</accession>
<dbReference type="AlphaFoldDB" id="A0A1A9VXT9"/>
<organism evidence="2 3">
    <name type="scientific">Glossina austeni</name>
    <name type="common">Savannah tsetse fly</name>
    <dbReference type="NCBI Taxonomy" id="7395"/>
    <lineage>
        <taxon>Eukaryota</taxon>
        <taxon>Metazoa</taxon>
        <taxon>Ecdysozoa</taxon>
        <taxon>Arthropoda</taxon>
        <taxon>Hexapoda</taxon>
        <taxon>Insecta</taxon>
        <taxon>Pterygota</taxon>
        <taxon>Neoptera</taxon>
        <taxon>Endopterygota</taxon>
        <taxon>Diptera</taxon>
        <taxon>Brachycera</taxon>
        <taxon>Muscomorpha</taxon>
        <taxon>Hippoboscoidea</taxon>
        <taxon>Glossinidae</taxon>
        <taxon>Glossina</taxon>
    </lineage>
</organism>
<feature type="transmembrane region" description="Helical" evidence="1">
    <location>
        <begin position="46"/>
        <end position="68"/>
    </location>
</feature>
<name>A0A1A9VXT9_GLOAU</name>
<sequence>MTDIMVKAIRNQVYDDTVYPLKITAFDLFHRCVLIEEEPFAGPDAIPSWILINILLLIFSSQAIIFNVSLSTGNTLMFADYVKLRHPTRSAIDLEVFTRDLLSLNLKLVATSPFYLQFQMRTRSICSKRSKPWLCKGHSGELKKIYLQDQFY</sequence>
<keyword evidence="1" id="KW-1133">Transmembrane helix</keyword>
<reference evidence="2" key="1">
    <citation type="submission" date="2020-05" db="UniProtKB">
        <authorList>
            <consortium name="EnsemblMetazoa"/>
        </authorList>
    </citation>
    <scope>IDENTIFICATION</scope>
    <source>
        <strain evidence="2">TTRI</strain>
    </source>
</reference>
<evidence type="ECO:0000313" key="3">
    <source>
        <dbReference type="Proteomes" id="UP000078200"/>
    </source>
</evidence>
<keyword evidence="1" id="KW-0472">Membrane</keyword>
<dbReference type="EnsemblMetazoa" id="GAUT051083-RA">
    <property type="protein sequence ID" value="GAUT051083-PA"/>
    <property type="gene ID" value="GAUT051083"/>
</dbReference>